<dbReference type="PANTHER" id="PTHR30537:SF74">
    <property type="entry name" value="HTH-TYPE TRANSCRIPTIONAL REGULATOR TRPI"/>
    <property type="match status" value="1"/>
</dbReference>
<dbReference type="AlphaFoldDB" id="A0A2U2CCB9"/>
<dbReference type="GO" id="GO:0006351">
    <property type="term" value="P:DNA-templated transcription"/>
    <property type="evidence" value="ECO:0007669"/>
    <property type="project" value="TreeGrafter"/>
</dbReference>
<comment type="caution">
    <text evidence="6">The sequence shown here is derived from an EMBL/GenBank/DDBJ whole genome shotgun (WGS) entry which is preliminary data.</text>
</comment>
<evidence type="ECO:0000256" key="2">
    <source>
        <dbReference type="ARBA" id="ARBA00023015"/>
    </source>
</evidence>
<sequence length="301" mass="32602">MDWKGIPSLASLRAFEAMARLGSLSGAARELNVTHAAVSQHLRHLESEFGESLARREGQGMALTEAGHELAAALGDGFGRIAEGVTRLRDRSISRPVVVALTPSFAEAWLMPRIGGFWAAHPEIEVRLVPGIALSDLRRDGIDLAIRFGEGNWPGLDAEPLTASRFAVVAAPDFTKARTLEDLGRLKAHDWFFSTASSEQRIWGRAIGVDFERVGAREMANNGLVVSAVRAGLGLSIQALPLVAPDLQSGQLVSLFEGDAEGLGYYMVTRPEALSPGTRLFRRWLRRTARGETPQGEARNA</sequence>
<dbReference type="InterPro" id="IPR036388">
    <property type="entry name" value="WH-like_DNA-bd_sf"/>
</dbReference>
<proteinExistence type="inferred from homology"/>
<evidence type="ECO:0000313" key="7">
    <source>
        <dbReference type="Proteomes" id="UP000244940"/>
    </source>
</evidence>
<evidence type="ECO:0000256" key="4">
    <source>
        <dbReference type="ARBA" id="ARBA00023163"/>
    </source>
</evidence>
<evidence type="ECO:0000259" key="5">
    <source>
        <dbReference type="PROSITE" id="PS50931"/>
    </source>
</evidence>
<dbReference type="GeneID" id="94364649"/>
<dbReference type="Pfam" id="PF00126">
    <property type="entry name" value="HTH_1"/>
    <property type="match status" value="1"/>
</dbReference>
<dbReference type="EMBL" id="QEYD01000004">
    <property type="protein sequence ID" value="PWE29509.1"/>
    <property type="molecule type" value="Genomic_DNA"/>
</dbReference>
<organism evidence="6 7">
    <name type="scientific">Pararhodobacter marinus</name>
    <dbReference type="NCBI Taxonomy" id="2184063"/>
    <lineage>
        <taxon>Bacteria</taxon>
        <taxon>Pseudomonadati</taxon>
        <taxon>Pseudomonadota</taxon>
        <taxon>Alphaproteobacteria</taxon>
        <taxon>Rhodobacterales</taxon>
        <taxon>Paracoccaceae</taxon>
        <taxon>Pararhodobacter</taxon>
    </lineage>
</organism>
<comment type="similarity">
    <text evidence="1">Belongs to the LysR transcriptional regulatory family.</text>
</comment>
<dbReference type="PROSITE" id="PS50931">
    <property type="entry name" value="HTH_LYSR"/>
    <property type="match status" value="1"/>
</dbReference>
<accession>A0A2U2CCB9</accession>
<dbReference type="SUPFAM" id="SSF46785">
    <property type="entry name" value="Winged helix' DNA-binding domain"/>
    <property type="match status" value="1"/>
</dbReference>
<dbReference type="Gene3D" id="3.40.190.10">
    <property type="entry name" value="Periplasmic binding protein-like II"/>
    <property type="match status" value="2"/>
</dbReference>
<evidence type="ECO:0000256" key="3">
    <source>
        <dbReference type="ARBA" id="ARBA00023125"/>
    </source>
</evidence>
<name>A0A2U2CCB9_9RHOB</name>
<keyword evidence="3" id="KW-0238">DNA-binding</keyword>
<evidence type="ECO:0000256" key="1">
    <source>
        <dbReference type="ARBA" id="ARBA00009437"/>
    </source>
</evidence>
<protein>
    <submittedName>
        <fullName evidence="6">LysR family transcriptional regulator</fullName>
    </submittedName>
</protein>
<dbReference type="InterPro" id="IPR005119">
    <property type="entry name" value="LysR_subst-bd"/>
</dbReference>
<dbReference type="InterPro" id="IPR058163">
    <property type="entry name" value="LysR-type_TF_proteobact-type"/>
</dbReference>
<dbReference type="SUPFAM" id="SSF53850">
    <property type="entry name" value="Periplasmic binding protein-like II"/>
    <property type="match status" value="1"/>
</dbReference>
<keyword evidence="2" id="KW-0805">Transcription regulation</keyword>
<dbReference type="PANTHER" id="PTHR30537">
    <property type="entry name" value="HTH-TYPE TRANSCRIPTIONAL REGULATOR"/>
    <property type="match status" value="1"/>
</dbReference>
<keyword evidence="7" id="KW-1185">Reference proteome</keyword>
<dbReference type="RefSeq" id="WP_109532623.1">
    <property type="nucleotide sequence ID" value="NZ_CAXPUO010000051.1"/>
</dbReference>
<reference evidence="6 7" key="1">
    <citation type="submission" date="2018-05" db="EMBL/GenBank/DDBJ databases">
        <title>Pararhodobacter marina sp. nov., isolated from deep-sea water of the Indian Ocean.</title>
        <authorList>
            <person name="Lai Q.Sr."/>
            <person name="Liu X."/>
            <person name="Shao Z."/>
        </authorList>
    </citation>
    <scope>NUCLEOTIDE SEQUENCE [LARGE SCALE GENOMIC DNA]</scope>
    <source>
        <strain evidence="6 7">CIC4N-9</strain>
    </source>
</reference>
<dbReference type="InterPro" id="IPR036390">
    <property type="entry name" value="WH_DNA-bd_sf"/>
</dbReference>
<dbReference type="Gene3D" id="1.10.10.10">
    <property type="entry name" value="Winged helix-like DNA-binding domain superfamily/Winged helix DNA-binding domain"/>
    <property type="match status" value="1"/>
</dbReference>
<dbReference type="InterPro" id="IPR000847">
    <property type="entry name" value="LysR_HTH_N"/>
</dbReference>
<feature type="domain" description="HTH lysR-type" evidence="5">
    <location>
        <begin position="7"/>
        <end position="64"/>
    </location>
</feature>
<dbReference type="GO" id="GO:0003700">
    <property type="term" value="F:DNA-binding transcription factor activity"/>
    <property type="evidence" value="ECO:0007669"/>
    <property type="project" value="InterPro"/>
</dbReference>
<gene>
    <name evidence="6" type="ORF">C4N9_07095</name>
</gene>
<dbReference type="OrthoDB" id="7328368at2"/>
<keyword evidence="4" id="KW-0804">Transcription</keyword>
<dbReference type="GO" id="GO:0043565">
    <property type="term" value="F:sequence-specific DNA binding"/>
    <property type="evidence" value="ECO:0007669"/>
    <property type="project" value="TreeGrafter"/>
</dbReference>
<dbReference type="Pfam" id="PF03466">
    <property type="entry name" value="LysR_substrate"/>
    <property type="match status" value="1"/>
</dbReference>
<dbReference type="Proteomes" id="UP000244940">
    <property type="component" value="Unassembled WGS sequence"/>
</dbReference>
<evidence type="ECO:0000313" key="6">
    <source>
        <dbReference type="EMBL" id="PWE29509.1"/>
    </source>
</evidence>